<name>A0DSL7_PARTE</name>
<gene>
    <name evidence="1" type="ORF">GSPATT00039739001</name>
</gene>
<protein>
    <recommendedName>
        <fullName evidence="3">Transmembrane protein</fullName>
    </recommendedName>
</protein>
<proteinExistence type="predicted"/>
<dbReference type="AlphaFoldDB" id="A0DSL7"/>
<dbReference type="RefSeq" id="XP_001453431.1">
    <property type="nucleotide sequence ID" value="XM_001453394.1"/>
</dbReference>
<dbReference type="GeneID" id="5039216"/>
<accession>A0DSL7</accession>
<keyword evidence="2" id="KW-1185">Reference proteome</keyword>
<evidence type="ECO:0008006" key="3">
    <source>
        <dbReference type="Google" id="ProtNLM"/>
    </source>
</evidence>
<organism evidence="1 2">
    <name type="scientific">Paramecium tetraurelia</name>
    <dbReference type="NCBI Taxonomy" id="5888"/>
    <lineage>
        <taxon>Eukaryota</taxon>
        <taxon>Sar</taxon>
        <taxon>Alveolata</taxon>
        <taxon>Ciliophora</taxon>
        <taxon>Intramacronucleata</taxon>
        <taxon>Oligohymenophorea</taxon>
        <taxon>Peniculida</taxon>
        <taxon>Parameciidae</taxon>
        <taxon>Paramecium</taxon>
    </lineage>
</organism>
<dbReference type="HOGENOM" id="CLU_1809926_0_0_1"/>
<dbReference type="KEGG" id="ptm:GSPATT00039739001"/>
<sequence>MDNCQDLLSLQQKIKNIMKLLQKRLSLFCNNQLLKWGNNDIQNYFNKLTFSQQLTIIFGIISHLERNFIMLMKIYNQKIYILLMEGFLLFMCRFKCKSYNLNHKDENFKKEILINQNKKGMILILLLKQFNISQKDEQRQKDS</sequence>
<dbReference type="Proteomes" id="UP000000600">
    <property type="component" value="Unassembled WGS sequence"/>
</dbReference>
<dbReference type="InParanoid" id="A0DSL7"/>
<evidence type="ECO:0000313" key="2">
    <source>
        <dbReference type="Proteomes" id="UP000000600"/>
    </source>
</evidence>
<reference evidence="1 2" key="1">
    <citation type="journal article" date="2006" name="Nature">
        <title>Global trends of whole-genome duplications revealed by the ciliate Paramecium tetraurelia.</title>
        <authorList>
            <consortium name="Genoscope"/>
            <person name="Aury J.-M."/>
            <person name="Jaillon O."/>
            <person name="Duret L."/>
            <person name="Noel B."/>
            <person name="Jubin C."/>
            <person name="Porcel B.M."/>
            <person name="Segurens B."/>
            <person name="Daubin V."/>
            <person name="Anthouard V."/>
            <person name="Aiach N."/>
            <person name="Arnaiz O."/>
            <person name="Billaut A."/>
            <person name="Beisson J."/>
            <person name="Blanc I."/>
            <person name="Bouhouche K."/>
            <person name="Camara F."/>
            <person name="Duharcourt S."/>
            <person name="Guigo R."/>
            <person name="Gogendeau D."/>
            <person name="Katinka M."/>
            <person name="Keller A.-M."/>
            <person name="Kissmehl R."/>
            <person name="Klotz C."/>
            <person name="Koll F."/>
            <person name="Le Moue A."/>
            <person name="Lepere C."/>
            <person name="Malinsky S."/>
            <person name="Nowacki M."/>
            <person name="Nowak J.K."/>
            <person name="Plattner H."/>
            <person name="Poulain J."/>
            <person name="Ruiz F."/>
            <person name="Serrano V."/>
            <person name="Zagulski M."/>
            <person name="Dessen P."/>
            <person name="Betermier M."/>
            <person name="Weissenbach J."/>
            <person name="Scarpelli C."/>
            <person name="Schachter V."/>
            <person name="Sperling L."/>
            <person name="Meyer E."/>
            <person name="Cohen J."/>
            <person name="Wincker P."/>
        </authorList>
    </citation>
    <scope>NUCLEOTIDE SEQUENCE [LARGE SCALE GENOMIC DNA]</scope>
    <source>
        <strain evidence="1 2">Stock d4-2</strain>
    </source>
</reference>
<evidence type="ECO:0000313" key="1">
    <source>
        <dbReference type="EMBL" id="CAK86034.1"/>
    </source>
</evidence>
<dbReference type="EMBL" id="CT868555">
    <property type="protein sequence ID" value="CAK86034.1"/>
    <property type="molecule type" value="Genomic_DNA"/>
</dbReference>